<gene>
    <name evidence="3" type="primary">Ccbl2</name>
    <name evidence="3" type="ORF">SNEC2469_LOCUS14676</name>
</gene>
<protein>
    <submittedName>
        <fullName evidence="3">Ccbl2 protein</fullName>
    </submittedName>
</protein>
<dbReference type="Pfam" id="PF13499">
    <property type="entry name" value="EF-hand_7"/>
    <property type="match status" value="1"/>
</dbReference>
<dbReference type="Gene3D" id="1.10.238.10">
    <property type="entry name" value="EF-hand"/>
    <property type="match status" value="1"/>
</dbReference>
<name>A0A812T195_9DINO</name>
<sequence>TLTLRGAMASFRDKQWSNMCKKGDLTEVLLNKESMDEVRRMCKVLAPFFAMYDANGDNAIDFEEFRMIFKDVGENLSREAQYAMFDAADTNKSSDISFEVAGGYHGPVPSRYEEEEVGSLKWLLKEAEVTWYEHEPAHQRTREAVKKEDLDGCMQEYMVQQRFSERVSLRRRVEVIHKGGSPEIQESCAALARGCCALPLLTCAAGIRAVAEPIRTCWAEGVQQCSRMAEAEAQSERLGLSPAHGVQGAQLPN</sequence>
<dbReference type="InterPro" id="IPR011992">
    <property type="entry name" value="EF-hand-dom_pair"/>
</dbReference>
<keyword evidence="4" id="KW-1185">Reference proteome</keyword>
<proteinExistence type="predicted"/>
<dbReference type="PROSITE" id="PS50222">
    <property type="entry name" value="EF_HAND_2"/>
    <property type="match status" value="1"/>
</dbReference>
<organism evidence="3 4">
    <name type="scientific">Symbiodinium necroappetens</name>
    <dbReference type="NCBI Taxonomy" id="1628268"/>
    <lineage>
        <taxon>Eukaryota</taxon>
        <taxon>Sar</taxon>
        <taxon>Alveolata</taxon>
        <taxon>Dinophyceae</taxon>
        <taxon>Suessiales</taxon>
        <taxon>Symbiodiniaceae</taxon>
        <taxon>Symbiodinium</taxon>
    </lineage>
</organism>
<reference evidence="3" key="1">
    <citation type="submission" date="2021-02" db="EMBL/GenBank/DDBJ databases">
        <authorList>
            <person name="Dougan E. K."/>
            <person name="Rhodes N."/>
            <person name="Thang M."/>
            <person name="Chan C."/>
        </authorList>
    </citation>
    <scope>NUCLEOTIDE SEQUENCE</scope>
</reference>
<dbReference type="SUPFAM" id="SSF47473">
    <property type="entry name" value="EF-hand"/>
    <property type="match status" value="1"/>
</dbReference>
<evidence type="ECO:0000259" key="2">
    <source>
        <dbReference type="PROSITE" id="PS50222"/>
    </source>
</evidence>
<evidence type="ECO:0000256" key="1">
    <source>
        <dbReference type="ARBA" id="ARBA00022837"/>
    </source>
</evidence>
<feature type="domain" description="EF-hand" evidence="2">
    <location>
        <begin position="48"/>
        <end position="75"/>
    </location>
</feature>
<comment type="caution">
    <text evidence="3">The sequence shown here is derived from an EMBL/GenBank/DDBJ whole genome shotgun (WGS) entry which is preliminary data.</text>
</comment>
<dbReference type="OrthoDB" id="416938at2759"/>
<feature type="non-terminal residue" evidence="3">
    <location>
        <position position="1"/>
    </location>
</feature>
<dbReference type="GO" id="GO:0005509">
    <property type="term" value="F:calcium ion binding"/>
    <property type="evidence" value="ECO:0007669"/>
    <property type="project" value="InterPro"/>
</dbReference>
<accession>A0A812T195</accession>
<dbReference type="AlphaFoldDB" id="A0A812T195"/>
<dbReference type="Proteomes" id="UP000601435">
    <property type="component" value="Unassembled WGS sequence"/>
</dbReference>
<dbReference type="PROSITE" id="PS00018">
    <property type="entry name" value="EF_HAND_1"/>
    <property type="match status" value="1"/>
</dbReference>
<evidence type="ECO:0000313" key="3">
    <source>
        <dbReference type="EMBL" id="CAE7513654.1"/>
    </source>
</evidence>
<dbReference type="SMART" id="SM00054">
    <property type="entry name" value="EFh"/>
    <property type="match status" value="1"/>
</dbReference>
<keyword evidence="1" id="KW-0106">Calcium</keyword>
<dbReference type="EMBL" id="CAJNJA010023604">
    <property type="protein sequence ID" value="CAE7513654.1"/>
    <property type="molecule type" value="Genomic_DNA"/>
</dbReference>
<dbReference type="CDD" id="cd00051">
    <property type="entry name" value="EFh"/>
    <property type="match status" value="1"/>
</dbReference>
<dbReference type="InterPro" id="IPR002048">
    <property type="entry name" value="EF_hand_dom"/>
</dbReference>
<dbReference type="InterPro" id="IPR018247">
    <property type="entry name" value="EF_Hand_1_Ca_BS"/>
</dbReference>
<evidence type="ECO:0000313" key="4">
    <source>
        <dbReference type="Proteomes" id="UP000601435"/>
    </source>
</evidence>